<accession>A0ABQ2JN34</accession>
<dbReference type="Proteomes" id="UP000605099">
    <property type="component" value="Unassembled WGS sequence"/>
</dbReference>
<comment type="caution">
    <text evidence="1">The sequence shown here is derived from an EMBL/GenBank/DDBJ whole genome shotgun (WGS) entry which is preliminary data.</text>
</comment>
<gene>
    <name evidence="1" type="ORF">GCM10011349_21960</name>
</gene>
<name>A0ABQ2JN34_9SPHN</name>
<proteinExistence type="predicted"/>
<organism evidence="1 2">
    <name type="scientific">Novosphingobium indicum</name>
    <dbReference type="NCBI Taxonomy" id="462949"/>
    <lineage>
        <taxon>Bacteria</taxon>
        <taxon>Pseudomonadati</taxon>
        <taxon>Pseudomonadota</taxon>
        <taxon>Alphaproteobacteria</taxon>
        <taxon>Sphingomonadales</taxon>
        <taxon>Sphingomonadaceae</taxon>
        <taxon>Novosphingobium</taxon>
    </lineage>
</organism>
<reference evidence="2" key="1">
    <citation type="journal article" date="2019" name="Int. J. Syst. Evol. Microbiol.">
        <title>The Global Catalogue of Microorganisms (GCM) 10K type strain sequencing project: providing services to taxonomists for standard genome sequencing and annotation.</title>
        <authorList>
            <consortium name="The Broad Institute Genomics Platform"/>
            <consortium name="The Broad Institute Genome Sequencing Center for Infectious Disease"/>
            <person name="Wu L."/>
            <person name="Ma J."/>
        </authorList>
    </citation>
    <scope>NUCLEOTIDE SEQUENCE [LARGE SCALE GENOMIC DNA]</scope>
    <source>
        <strain evidence="2">CGMCC 1.6784</strain>
    </source>
</reference>
<sequence length="136" mass="14339">MASVRCIDEWLTEVDNLALSSTAASADAQAGHVRAMGVLMRMRPEGLDGEHMSPEMEADVMRSVSMGAFESAALRLLPSDARMMTSSPGEGRHLATVRLGGQYGESTSTGSTFALALVGALALSIVDHYHEALGVM</sequence>
<dbReference type="EMBL" id="BMLK01000009">
    <property type="protein sequence ID" value="GGN50373.1"/>
    <property type="molecule type" value="Genomic_DNA"/>
</dbReference>
<evidence type="ECO:0000313" key="1">
    <source>
        <dbReference type="EMBL" id="GGN50373.1"/>
    </source>
</evidence>
<evidence type="ECO:0000313" key="2">
    <source>
        <dbReference type="Proteomes" id="UP000605099"/>
    </source>
</evidence>
<dbReference type="RefSeq" id="WP_188819731.1">
    <property type="nucleotide sequence ID" value="NZ_BMLK01000009.1"/>
</dbReference>
<protein>
    <submittedName>
        <fullName evidence="1">Uncharacterized protein</fullName>
    </submittedName>
</protein>
<keyword evidence="2" id="KW-1185">Reference proteome</keyword>